<evidence type="ECO:0000256" key="2">
    <source>
        <dbReference type="ARBA" id="ARBA00009010"/>
    </source>
</evidence>
<dbReference type="Pfam" id="PF03062">
    <property type="entry name" value="MBOAT"/>
    <property type="match status" value="1"/>
</dbReference>
<feature type="compositionally biased region" description="Polar residues" evidence="10">
    <location>
        <begin position="129"/>
        <end position="139"/>
    </location>
</feature>
<comment type="function">
    <text evidence="9">Sterol O-acyltransferase that catalyzes the formation of stery esters.</text>
</comment>
<evidence type="ECO:0000256" key="7">
    <source>
        <dbReference type="ARBA" id="ARBA00023136"/>
    </source>
</evidence>
<feature type="transmembrane region" description="Helical" evidence="11">
    <location>
        <begin position="215"/>
        <end position="235"/>
    </location>
</feature>
<feature type="transmembrane region" description="Helical" evidence="11">
    <location>
        <begin position="632"/>
        <end position="652"/>
    </location>
</feature>
<reference evidence="12 13" key="1">
    <citation type="submission" date="2017-03" db="EMBL/GenBank/DDBJ databases">
        <title>Genomes of endolithic fungi from Antarctica.</title>
        <authorList>
            <person name="Coleine C."/>
            <person name="Masonjones S."/>
            <person name="Stajich J.E."/>
        </authorList>
    </citation>
    <scope>NUCLEOTIDE SEQUENCE [LARGE SCALE GENOMIC DNA]</scope>
    <source>
        <strain evidence="12 13">CCFEE 5187</strain>
    </source>
</reference>
<keyword evidence="8" id="KW-0012">Acyltransferase</keyword>
<dbReference type="InterPro" id="IPR004299">
    <property type="entry name" value="MBOAT_fam"/>
</dbReference>
<evidence type="ECO:0000256" key="3">
    <source>
        <dbReference type="ARBA" id="ARBA00022679"/>
    </source>
</evidence>
<feature type="compositionally biased region" description="Low complexity" evidence="10">
    <location>
        <begin position="60"/>
        <end position="74"/>
    </location>
</feature>
<proteinExistence type="inferred from homology"/>
<dbReference type="InterPro" id="IPR014371">
    <property type="entry name" value="Oat_ACAT_DAG_ARE"/>
</dbReference>
<gene>
    <name evidence="12" type="ORF">B0A49_05534</name>
</gene>
<keyword evidence="3" id="KW-0808">Transferase</keyword>
<comment type="subcellular location">
    <subcellularLocation>
        <location evidence="1">Endoplasmic reticulum membrane</location>
        <topology evidence="1">Multi-pass membrane protein</topology>
    </subcellularLocation>
</comment>
<feature type="transmembrane region" description="Helical" evidence="11">
    <location>
        <begin position="683"/>
        <end position="706"/>
    </location>
</feature>
<evidence type="ECO:0000256" key="11">
    <source>
        <dbReference type="SAM" id="Phobius"/>
    </source>
</evidence>
<feature type="transmembrane region" description="Helical" evidence="11">
    <location>
        <begin position="505"/>
        <end position="524"/>
    </location>
</feature>
<feature type="compositionally biased region" description="Low complexity" evidence="10">
    <location>
        <begin position="372"/>
        <end position="388"/>
    </location>
</feature>
<dbReference type="GO" id="GO:0008204">
    <property type="term" value="P:ergosterol metabolic process"/>
    <property type="evidence" value="ECO:0007669"/>
    <property type="project" value="TreeGrafter"/>
</dbReference>
<dbReference type="Proteomes" id="UP000308768">
    <property type="component" value="Unassembled WGS sequence"/>
</dbReference>
<organism evidence="12 13">
    <name type="scientific">Cryomyces minteri</name>
    <dbReference type="NCBI Taxonomy" id="331657"/>
    <lineage>
        <taxon>Eukaryota</taxon>
        <taxon>Fungi</taxon>
        <taxon>Dikarya</taxon>
        <taxon>Ascomycota</taxon>
        <taxon>Pezizomycotina</taxon>
        <taxon>Dothideomycetes</taxon>
        <taxon>Dothideomycetes incertae sedis</taxon>
        <taxon>Cryomyces</taxon>
    </lineage>
</organism>
<evidence type="ECO:0000256" key="10">
    <source>
        <dbReference type="SAM" id="MobiDB-lite"/>
    </source>
</evidence>
<dbReference type="EMBL" id="NAJN01000527">
    <property type="protein sequence ID" value="TKA72015.1"/>
    <property type="molecule type" value="Genomic_DNA"/>
</dbReference>
<keyword evidence="13" id="KW-1185">Reference proteome</keyword>
<keyword evidence="5" id="KW-0256">Endoplasmic reticulum</keyword>
<evidence type="ECO:0000256" key="4">
    <source>
        <dbReference type="ARBA" id="ARBA00022692"/>
    </source>
</evidence>
<evidence type="ECO:0008006" key="14">
    <source>
        <dbReference type="Google" id="ProtNLM"/>
    </source>
</evidence>
<feature type="transmembrane region" description="Helical" evidence="11">
    <location>
        <begin position="259"/>
        <end position="280"/>
    </location>
</feature>
<dbReference type="AlphaFoldDB" id="A0A4U0XBW2"/>
<dbReference type="OrthoDB" id="10039049at2759"/>
<comment type="similarity">
    <text evidence="2">Belongs to the membrane-bound acyltransferase family. Sterol o-acyltransferase subfamily.</text>
</comment>
<protein>
    <recommendedName>
        <fullName evidence="14">O-acyltransferase</fullName>
    </recommendedName>
</protein>
<name>A0A4U0XBW2_9PEZI</name>
<dbReference type="PANTHER" id="PTHR10408">
    <property type="entry name" value="STEROL O-ACYLTRANSFERASE"/>
    <property type="match status" value="1"/>
</dbReference>
<evidence type="ECO:0000256" key="8">
    <source>
        <dbReference type="ARBA" id="ARBA00023315"/>
    </source>
</evidence>
<evidence type="ECO:0000256" key="9">
    <source>
        <dbReference type="ARBA" id="ARBA00023568"/>
    </source>
</evidence>
<sequence>MTEFLSSRRPPLASNDTLNATFLVGQLAPDGTAVLKAARPDPPHSSPVLSSQEAAKVSDSSGTGSRESLTSSSTSDEEDYDALTIDPDALIQRSRGSRLLDRSILPDVKRPKSSGSTDIAVEEDDEVGSPTTHENPSLTTRRKSIQIRLEKTGRKGRYVLTADDPEIRGILRYGIEQEAAAESPKKQRIRYRDLVFTRQFTTFDRQNPLSSESPFHGFFTLFWLGMALLLLRVGAQNWRIYGNAFGNNEIMQMMFGRDVLVLGMTDGVMCISTAFGWVLQKMILKGYLSWNRSGWIIQNIWQTFYLGAFIGWTFYRDWPWTHTIFIVLHTIVFLMKQHSYSFYNGYLSQVYRRKLLLERKLKQLDNMEPTHSSPSAPTSPRPSVSASALEMPDEGALQHRRRSVGSKSSTNLHAEQSEVANVASAIESSMPLDIAQVQAFERIIQSEIDGLAEELNGKCCSGSNAYPKNLTLFDFAEWTCLPTLVYELEYPRQDHINWWYVAEKAAATFGVIGVMMVISQGYIYPSVAETVRMKEAGMTLAERWNEFPWIVSDMLFPLLLEQLLSWYVIWECVLNVLAELTRFADRGFYGDWWNSVSWDQYARDWNRPVHNFLLRHVYHSSISAFHLSRSSATFVTFLLSACVHELVMFCLFRKVRGYLFAMQLLQLPLVSLSRTKLLKGKNVLGNVVFWIGLFVGPSFLTSLYLII</sequence>
<feature type="region of interest" description="Disordered" evidence="10">
    <location>
        <begin position="107"/>
        <end position="140"/>
    </location>
</feature>
<keyword evidence="4 11" id="KW-0812">Transmembrane</keyword>
<evidence type="ECO:0000313" key="13">
    <source>
        <dbReference type="Proteomes" id="UP000308768"/>
    </source>
</evidence>
<keyword evidence="7 11" id="KW-0472">Membrane</keyword>
<dbReference type="PANTHER" id="PTHR10408:SF23">
    <property type="entry name" value="STEROL O-ACYLTRANSFERASE 1-RELATED"/>
    <property type="match status" value="1"/>
</dbReference>
<feature type="transmembrane region" description="Helical" evidence="11">
    <location>
        <begin position="292"/>
        <end position="312"/>
    </location>
</feature>
<feature type="region of interest" description="Disordered" evidence="10">
    <location>
        <begin position="366"/>
        <end position="390"/>
    </location>
</feature>
<dbReference type="GO" id="GO:0005789">
    <property type="term" value="C:endoplasmic reticulum membrane"/>
    <property type="evidence" value="ECO:0007669"/>
    <property type="project" value="UniProtKB-SubCell"/>
</dbReference>
<evidence type="ECO:0000313" key="12">
    <source>
        <dbReference type="EMBL" id="TKA72015.1"/>
    </source>
</evidence>
<evidence type="ECO:0000256" key="6">
    <source>
        <dbReference type="ARBA" id="ARBA00022989"/>
    </source>
</evidence>
<keyword evidence="6 11" id="KW-1133">Transmembrane helix</keyword>
<dbReference type="STRING" id="331657.A0A4U0XBW2"/>
<evidence type="ECO:0000256" key="1">
    <source>
        <dbReference type="ARBA" id="ARBA00004477"/>
    </source>
</evidence>
<accession>A0A4U0XBW2</accession>
<feature type="region of interest" description="Disordered" evidence="10">
    <location>
        <begin position="34"/>
        <end position="87"/>
    </location>
</feature>
<evidence type="ECO:0000256" key="5">
    <source>
        <dbReference type="ARBA" id="ARBA00022824"/>
    </source>
</evidence>
<dbReference type="GO" id="GO:0034737">
    <property type="term" value="F:ergosterol O-acyltransferase activity"/>
    <property type="evidence" value="ECO:0007669"/>
    <property type="project" value="TreeGrafter"/>
</dbReference>
<comment type="caution">
    <text evidence="12">The sequence shown here is derived from an EMBL/GenBank/DDBJ whole genome shotgun (WGS) entry which is preliminary data.</text>
</comment>